<dbReference type="InterPro" id="IPR022441">
    <property type="entry name" value="Para_beta_helix_rpt-2"/>
</dbReference>
<accession>A0A0F9DH01</accession>
<sequence>MKSSLQLKKVIVIIIALSAISIAPYGSTLNFIKESKSIGSSNSRLTSSTVSEKITISRNSGWADFKNAGKCVGDGTFFNPYIIKDLVIDALGIGSGIQIIDSDVFFIIKNVTITNSGPYYWQGGIELSGVKNGFLNENILHNNLAAGISLLFSNNNTVFNNLISPNY</sequence>
<dbReference type="EMBL" id="LAZR01029000">
    <property type="protein sequence ID" value="KKL60879.1"/>
    <property type="molecule type" value="Genomic_DNA"/>
</dbReference>
<dbReference type="InterPro" id="IPR011050">
    <property type="entry name" value="Pectin_lyase_fold/virulence"/>
</dbReference>
<dbReference type="SUPFAM" id="SSF51126">
    <property type="entry name" value="Pectin lyase-like"/>
    <property type="match status" value="1"/>
</dbReference>
<dbReference type="Pfam" id="PF13229">
    <property type="entry name" value="Beta_helix"/>
    <property type="match status" value="1"/>
</dbReference>
<feature type="domain" description="Right handed beta helix" evidence="1">
    <location>
        <begin position="93"/>
        <end position="166"/>
    </location>
</feature>
<comment type="caution">
    <text evidence="2">The sequence shown here is derived from an EMBL/GenBank/DDBJ whole genome shotgun (WGS) entry which is preliminary data.</text>
</comment>
<dbReference type="AlphaFoldDB" id="A0A0F9DH01"/>
<organism evidence="2">
    <name type="scientific">marine sediment metagenome</name>
    <dbReference type="NCBI Taxonomy" id="412755"/>
    <lineage>
        <taxon>unclassified sequences</taxon>
        <taxon>metagenomes</taxon>
        <taxon>ecological metagenomes</taxon>
    </lineage>
</organism>
<name>A0A0F9DH01_9ZZZZ</name>
<dbReference type="InterPro" id="IPR039448">
    <property type="entry name" value="Beta_helix"/>
</dbReference>
<evidence type="ECO:0000313" key="2">
    <source>
        <dbReference type="EMBL" id="KKL60879.1"/>
    </source>
</evidence>
<proteinExistence type="predicted"/>
<gene>
    <name evidence="2" type="ORF">LCGC14_2200900</name>
</gene>
<dbReference type="InterPro" id="IPR012334">
    <property type="entry name" value="Pectin_lyas_fold"/>
</dbReference>
<evidence type="ECO:0000259" key="1">
    <source>
        <dbReference type="Pfam" id="PF13229"/>
    </source>
</evidence>
<reference evidence="2" key="1">
    <citation type="journal article" date="2015" name="Nature">
        <title>Complex archaea that bridge the gap between prokaryotes and eukaryotes.</title>
        <authorList>
            <person name="Spang A."/>
            <person name="Saw J.H."/>
            <person name="Jorgensen S.L."/>
            <person name="Zaremba-Niedzwiedzka K."/>
            <person name="Martijn J."/>
            <person name="Lind A.E."/>
            <person name="van Eijk R."/>
            <person name="Schleper C."/>
            <person name="Guy L."/>
            <person name="Ettema T.J."/>
        </authorList>
    </citation>
    <scope>NUCLEOTIDE SEQUENCE</scope>
</reference>
<dbReference type="Gene3D" id="2.160.20.10">
    <property type="entry name" value="Single-stranded right-handed beta-helix, Pectin lyase-like"/>
    <property type="match status" value="1"/>
</dbReference>
<protein>
    <recommendedName>
        <fullName evidence="1">Right handed beta helix domain-containing protein</fullName>
    </recommendedName>
</protein>
<dbReference type="NCBIfam" id="TIGR03804">
    <property type="entry name" value="para_beta_helix"/>
    <property type="match status" value="1"/>
</dbReference>